<dbReference type="PROSITE" id="PS51257">
    <property type="entry name" value="PROKAR_LIPOPROTEIN"/>
    <property type="match status" value="1"/>
</dbReference>
<evidence type="ECO:0000313" key="2">
    <source>
        <dbReference type="EMBL" id="MFH6768239.1"/>
    </source>
</evidence>
<dbReference type="EMBL" id="JBAWKC010000001">
    <property type="protein sequence ID" value="MFH6768239.1"/>
    <property type="molecule type" value="Genomic_DNA"/>
</dbReference>
<dbReference type="Gene3D" id="3.90.1300.10">
    <property type="entry name" value="Amidase signature (AS) domain"/>
    <property type="match status" value="1"/>
</dbReference>
<gene>
    <name evidence="2" type="ORF">V8G56_05795</name>
</gene>
<organism evidence="2 3">
    <name type="scientific">Gaetbulibacter aquiaggeris</name>
    <dbReference type="NCBI Taxonomy" id="1735373"/>
    <lineage>
        <taxon>Bacteria</taxon>
        <taxon>Pseudomonadati</taxon>
        <taxon>Bacteroidota</taxon>
        <taxon>Flavobacteriia</taxon>
        <taxon>Flavobacteriales</taxon>
        <taxon>Flavobacteriaceae</taxon>
        <taxon>Gaetbulibacter</taxon>
    </lineage>
</organism>
<dbReference type="PANTHER" id="PTHR42678:SF34">
    <property type="entry name" value="OS04G0183300 PROTEIN"/>
    <property type="match status" value="1"/>
</dbReference>
<dbReference type="InterPro" id="IPR036928">
    <property type="entry name" value="AS_sf"/>
</dbReference>
<name>A0ABW7MNN7_9FLAO</name>
<dbReference type="InterPro" id="IPR023631">
    <property type="entry name" value="Amidase_dom"/>
</dbReference>
<dbReference type="SUPFAM" id="SSF75304">
    <property type="entry name" value="Amidase signature (AS) enzymes"/>
    <property type="match status" value="1"/>
</dbReference>
<protein>
    <submittedName>
        <fullName evidence="2">Amidase family protein</fullName>
    </submittedName>
</protein>
<comment type="caution">
    <text evidence="2">The sequence shown here is derived from an EMBL/GenBank/DDBJ whole genome shotgun (WGS) entry which is preliminary data.</text>
</comment>
<evidence type="ECO:0000259" key="1">
    <source>
        <dbReference type="Pfam" id="PF01425"/>
    </source>
</evidence>
<keyword evidence="3" id="KW-1185">Reference proteome</keyword>
<dbReference type="PANTHER" id="PTHR42678">
    <property type="entry name" value="AMIDASE"/>
    <property type="match status" value="1"/>
</dbReference>
<sequence length="569" mass="63242">MIRFTLILLLFLVCSCKYINKEKDALPSYDAIVEKTSDTLSVLEDEALTDSTDISAISVKEFREFKVLDSKYINVNDLWNPFAKDLESFSEGTYNNLKPLILEQDILTIQKYIQNGKLSYELLVKFYLYRIRKFDRENAWSLNSVISLNPNVIVESKEKDRERRNKKTKHPIFGMPILLKDNIDAIGMPTTAGAVALKDNNVNKDAFIVAQLKDKGALILGKTNLSEWAYFFCGDCPSGYSAVGGQTFNPYGRKIIDTGGSSSGSGVAVAANFCVAAVGTETSGSILSPSSQNSIVGFKPTIGLLSRSGIVPISSTLDTPGPMTKNVMDNALLMDAMFGPDEKDNKSIDALLDNGFYYEKIVVPNLKGKRFGYFEESKQDSLFASAIEVLKKLGAEMVVLKPETLELPGFIRLLNLDMKKDLPFYLKASAHDSILVTSVEDVIEFNKSDSINRMPYGQKLFEGIVADKATNQELEAIKSKLKKNGQLFFDTPMKANNLNAILSINNYHAGFAAVAEYPAITIPMGYSSDKNAPKGLTFIGKRLNEKFLLQWAYAYEQASKMRKMPKNYN</sequence>
<accession>A0ABW7MNN7</accession>
<dbReference type="Proteomes" id="UP001610104">
    <property type="component" value="Unassembled WGS sequence"/>
</dbReference>
<evidence type="ECO:0000313" key="3">
    <source>
        <dbReference type="Proteomes" id="UP001610104"/>
    </source>
</evidence>
<dbReference type="RefSeq" id="WP_395437476.1">
    <property type="nucleotide sequence ID" value="NZ_JBAWKC010000001.1"/>
</dbReference>
<reference evidence="2 3" key="1">
    <citation type="submission" date="2024-02" db="EMBL/GenBank/DDBJ databases">
        <title>A Gaetbulibacter species isolated from tidal flats and genomic insights of their niches.</title>
        <authorList>
            <person name="Ye Y."/>
        </authorList>
    </citation>
    <scope>NUCLEOTIDE SEQUENCE [LARGE SCALE GENOMIC DNA]</scope>
    <source>
        <strain evidence="2 3">KEM-8</strain>
    </source>
</reference>
<dbReference type="Pfam" id="PF01425">
    <property type="entry name" value="Amidase"/>
    <property type="match status" value="1"/>
</dbReference>
<feature type="domain" description="Amidase" evidence="1">
    <location>
        <begin position="126"/>
        <end position="406"/>
    </location>
</feature>
<proteinExistence type="predicted"/>